<keyword evidence="11 18" id="KW-0413">Isomerase</keyword>
<keyword evidence="8 17" id="KW-0521">NADP</keyword>
<keyword evidence="13" id="KW-0511">Multifunctional enzyme</keyword>
<feature type="binding site" evidence="17">
    <location>
        <position position="274"/>
    </location>
    <ligand>
        <name>(6S)-NADPHX</name>
        <dbReference type="ChEBI" id="CHEBI:64076"/>
    </ligand>
</feature>
<dbReference type="GO" id="GO:0052856">
    <property type="term" value="F:NAD(P)HX epimerase activity"/>
    <property type="evidence" value="ECO:0007669"/>
    <property type="project" value="UniProtKB-UniRule"/>
</dbReference>
<evidence type="ECO:0000256" key="10">
    <source>
        <dbReference type="ARBA" id="ARBA00023027"/>
    </source>
</evidence>
<comment type="catalytic activity">
    <reaction evidence="15 17 19">
        <text>(6S)-NADHX + ADP = AMP + phosphate + NADH + H(+)</text>
        <dbReference type="Rhea" id="RHEA:32223"/>
        <dbReference type="ChEBI" id="CHEBI:15378"/>
        <dbReference type="ChEBI" id="CHEBI:43474"/>
        <dbReference type="ChEBI" id="CHEBI:57945"/>
        <dbReference type="ChEBI" id="CHEBI:64074"/>
        <dbReference type="ChEBI" id="CHEBI:456215"/>
        <dbReference type="ChEBI" id="CHEBI:456216"/>
        <dbReference type="EC" id="4.2.1.136"/>
    </reaction>
</comment>
<dbReference type="Pfam" id="PF01256">
    <property type="entry name" value="Carb_kinase"/>
    <property type="match status" value="1"/>
</dbReference>
<evidence type="ECO:0000256" key="14">
    <source>
        <dbReference type="ARBA" id="ARBA00025153"/>
    </source>
</evidence>
<dbReference type="PIRSF" id="PIRSF017184">
    <property type="entry name" value="Nnr"/>
    <property type="match status" value="1"/>
</dbReference>
<dbReference type="RefSeq" id="WP_199263072.1">
    <property type="nucleotide sequence ID" value="NZ_CP054140.1"/>
</dbReference>
<dbReference type="Gene3D" id="3.40.50.10260">
    <property type="entry name" value="YjeF N-terminal domain"/>
    <property type="match status" value="1"/>
</dbReference>
<feature type="binding site" evidence="18">
    <location>
        <position position="177"/>
    </location>
    <ligand>
        <name>K(+)</name>
        <dbReference type="ChEBI" id="CHEBI:29103"/>
    </ligand>
</feature>
<comment type="similarity">
    <text evidence="18">Belongs to the NnrE/AIBP family.</text>
</comment>
<evidence type="ECO:0000256" key="18">
    <source>
        <dbReference type="HAMAP-Rule" id="MF_01966"/>
    </source>
</evidence>
<feature type="binding site" evidence="17">
    <location>
        <position position="467"/>
    </location>
    <ligand>
        <name>(6S)-NADPHX</name>
        <dbReference type="ChEBI" id="CHEBI:64076"/>
    </ligand>
</feature>
<evidence type="ECO:0000256" key="15">
    <source>
        <dbReference type="ARBA" id="ARBA00048238"/>
    </source>
</evidence>
<comment type="subunit">
    <text evidence="17">Homotetramer.</text>
</comment>
<accession>A0A7T6ARR4</accession>
<feature type="binding site" evidence="17">
    <location>
        <position position="395"/>
    </location>
    <ligand>
        <name>(6S)-NADPHX</name>
        <dbReference type="ChEBI" id="CHEBI:64076"/>
    </ligand>
</feature>
<dbReference type="InterPro" id="IPR029056">
    <property type="entry name" value="Ribokinase-like"/>
</dbReference>
<comment type="function">
    <text evidence="17">Catalyzes the dehydration of the S-form of NAD(P)HX at the expense of ADP, which is converted to AMP. Together with NAD(P)HX epimerase, which catalyzes the epimerization of the S- and R-forms, the enzyme allows the repair of both epimers of NAD(P)HX, a damaged form of NAD(P)H that is a result of enzymatic or heat-dependent hydration.</text>
</comment>
<feature type="domain" description="YjeF N-terminal" evidence="21">
    <location>
        <begin position="9"/>
        <end position="230"/>
    </location>
</feature>
<gene>
    <name evidence="17" type="primary">nnrD</name>
    <name evidence="18" type="synonym">nnrE</name>
    <name evidence="22" type="ORF">HP555_13400</name>
</gene>
<feature type="binding site" evidence="17">
    <location>
        <position position="466"/>
    </location>
    <ligand>
        <name>AMP</name>
        <dbReference type="ChEBI" id="CHEBI:456215"/>
    </ligand>
</feature>
<evidence type="ECO:0000256" key="9">
    <source>
        <dbReference type="ARBA" id="ARBA00022958"/>
    </source>
</evidence>
<proteinExistence type="inferred from homology"/>
<comment type="caution">
    <text evidence="18">Lacks conserved residue(s) required for the propagation of feature annotation.</text>
</comment>
<comment type="cofactor">
    <cofactor evidence="18 19">
        <name>K(+)</name>
        <dbReference type="ChEBI" id="CHEBI:29103"/>
    </cofactor>
    <text evidence="18 19">Binds 1 potassium ion per subunit.</text>
</comment>
<feature type="binding site" evidence="17">
    <location>
        <begin position="437"/>
        <end position="441"/>
    </location>
    <ligand>
        <name>AMP</name>
        <dbReference type="ChEBI" id="CHEBI:456215"/>
    </ligand>
</feature>
<evidence type="ECO:0000256" key="13">
    <source>
        <dbReference type="ARBA" id="ARBA00023268"/>
    </source>
</evidence>
<keyword evidence="7 17" id="KW-0067">ATP-binding</keyword>
<feature type="binding site" evidence="18">
    <location>
        <position position="60"/>
    </location>
    <ligand>
        <name>K(+)</name>
        <dbReference type="ChEBI" id="CHEBI:29103"/>
    </ligand>
</feature>
<dbReference type="Pfam" id="PF03853">
    <property type="entry name" value="YjeF_N"/>
    <property type="match status" value="1"/>
</dbReference>
<dbReference type="Gene3D" id="3.40.1190.20">
    <property type="match status" value="1"/>
</dbReference>
<dbReference type="InterPro" id="IPR017953">
    <property type="entry name" value="Carbohydrate_kinase_pred_CS"/>
</dbReference>
<evidence type="ECO:0000256" key="19">
    <source>
        <dbReference type="PIRNR" id="PIRNR017184"/>
    </source>
</evidence>
<keyword evidence="5 18" id="KW-0479">Metal-binding</keyword>
<evidence type="ECO:0000256" key="5">
    <source>
        <dbReference type="ARBA" id="ARBA00022723"/>
    </source>
</evidence>
<dbReference type="HAMAP" id="MF_01966">
    <property type="entry name" value="NADHX_epimerase"/>
    <property type="match status" value="1"/>
</dbReference>
<dbReference type="InterPro" id="IPR036652">
    <property type="entry name" value="YjeF_N_dom_sf"/>
</dbReference>
<keyword evidence="23" id="KW-1185">Reference proteome</keyword>
<evidence type="ECO:0000259" key="20">
    <source>
        <dbReference type="PROSITE" id="PS51383"/>
    </source>
</evidence>
<comment type="similarity">
    <text evidence="4 19">In the C-terminal section; belongs to the NnrD/CARKD family.</text>
</comment>
<dbReference type="Proteomes" id="UP000596092">
    <property type="component" value="Chromosome"/>
</dbReference>
<evidence type="ECO:0000256" key="8">
    <source>
        <dbReference type="ARBA" id="ARBA00022857"/>
    </source>
</evidence>
<evidence type="ECO:0000256" key="11">
    <source>
        <dbReference type="ARBA" id="ARBA00023235"/>
    </source>
</evidence>
<comment type="catalytic activity">
    <reaction evidence="1 18 19">
        <text>(6R)-NADHX = (6S)-NADHX</text>
        <dbReference type="Rhea" id="RHEA:32215"/>
        <dbReference type="ChEBI" id="CHEBI:64074"/>
        <dbReference type="ChEBI" id="CHEBI:64075"/>
        <dbReference type="EC" id="5.1.99.6"/>
    </reaction>
</comment>
<feature type="binding site" evidence="18">
    <location>
        <begin position="141"/>
        <end position="147"/>
    </location>
    <ligand>
        <name>(6S)-NADPHX</name>
        <dbReference type="ChEBI" id="CHEBI:64076"/>
    </ligand>
</feature>
<evidence type="ECO:0000256" key="7">
    <source>
        <dbReference type="ARBA" id="ARBA00022840"/>
    </source>
</evidence>
<dbReference type="InterPro" id="IPR004443">
    <property type="entry name" value="YjeF_N_dom"/>
</dbReference>
<dbReference type="PROSITE" id="PS51385">
    <property type="entry name" value="YJEF_N"/>
    <property type="match status" value="1"/>
</dbReference>
<dbReference type="SUPFAM" id="SSF64153">
    <property type="entry name" value="YjeF N-terminal domain-like"/>
    <property type="match status" value="1"/>
</dbReference>
<evidence type="ECO:0000256" key="6">
    <source>
        <dbReference type="ARBA" id="ARBA00022741"/>
    </source>
</evidence>
<organism evidence="22 23">
    <name type="scientific">Desulfobulbus oligotrophicus</name>
    <dbReference type="NCBI Taxonomy" id="1909699"/>
    <lineage>
        <taxon>Bacteria</taxon>
        <taxon>Pseudomonadati</taxon>
        <taxon>Thermodesulfobacteriota</taxon>
        <taxon>Desulfobulbia</taxon>
        <taxon>Desulfobulbales</taxon>
        <taxon>Desulfobulbaceae</taxon>
        <taxon>Desulfobulbus</taxon>
    </lineage>
</organism>
<feature type="binding site" evidence="18">
    <location>
        <begin position="59"/>
        <end position="63"/>
    </location>
    <ligand>
        <name>(6S)-NADPHX</name>
        <dbReference type="ChEBI" id="CHEBI:64076"/>
    </ligand>
</feature>
<comment type="cofactor">
    <cofactor evidence="17">
        <name>Mg(2+)</name>
        <dbReference type="ChEBI" id="CHEBI:18420"/>
    </cofactor>
</comment>
<reference evidence="22 23" key="1">
    <citation type="submission" date="2020-05" db="EMBL/GenBank/DDBJ databases">
        <title>Complete genome of Desulfobulbus oligotrophicus.</title>
        <authorList>
            <person name="Podar M."/>
        </authorList>
    </citation>
    <scope>NUCLEOTIDE SEQUENCE [LARGE SCALE GENOMIC DNA]</scope>
    <source>
        <strain evidence="22 23">Prop6</strain>
    </source>
</reference>
<dbReference type="GO" id="GO:0046496">
    <property type="term" value="P:nicotinamide nucleotide metabolic process"/>
    <property type="evidence" value="ECO:0007669"/>
    <property type="project" value="UniProtKB-UniRule"/>
</dbReference>
<dbReference type="SUPFAM" id="SSF53613">
    <property type="entry name" value="Ribokinase-like"/>
    <property type="match status" value="1"/>
</dbReference>
<keyword evidence="10 17" id="KW-0520">NAD</keyword>
<dbReference type="PROSITE" id="PS51383">
    <property type="entry name" value="YJEF_C_3"/>
    <property type="match status" value="1"/>
</dbReference>
<evidence type="ECO:0000256" key="16">
    <source>
        <dbReference type="ARBA" id="ARBA00049209"/>
    </source>
</evidence>
<comment type="similarity">
    <text evidence="3 19">In the N-terminal section; belongs to the NnrE/AIBP family.</text>
</comment>
<keyword evidence="9 18" id="KW-0630">Potassium</keyword>
<evidence type="ECO:0000313" key="22">
    <source>
        <dbReference type="EMBL" id="QQG66787.1"/>
    </source>
</evidence>
<dbReference type="PANTHER" id="PTHR12592:SF0">
    <property type="entry name" value="ATP-DEPENDENT (S)-NAD(P)H-HYDRATE DEHYDRATASE"/>
    <property type="match status" value="1"/>
</dbReference>
<dbReference type="EMBL" id="CP054140">
    <property type="protein sequence ID" value="QQG66787.1"/>
    <property type="molecule type" value="Genomic_DNA"/>
</dbReference>
<sequence length="541" mass="56784">MQLASATQMRELDRQTIEEIGIPGMVLMENAGRGTADSMQQFFGPVNGKTVCIFAGPGNNGGDGLVIARTVHGQGAVPFVFFATDPEQLTGDAGHNFSILKRLRIPYQVLDYKEKMLTLVDTILTLNRMHPVHCLVDALFGTGLERPISGPFLELVKGINILHDHHHMPVVSADIPSGLHSDSGTVLGEAVHADLTVTYGLPKPGLLHHGGPHVGRLVRVDIGLPTKIISQMQLKGSILDSDITAALRPRQIGAHKGSHGHLLILAGSTGKTGAALLAGQGALRSGAGLVTFAVPGNLNPIFETGLAEAMSVPLYGSTDIFSITDYEHILALSQGKDGIILGPGIGTDIGTGQLVLRLYTESPLPMVVDADALNILAAHPQQVRQPAGPRILTPHPGEMSRLLGTSIEQVQADRLAAALWLQTDSHNDLPPMITVLKGAGTVITSTDGYWTINTTGNPGMGAGGMGDVLAGIIGGLLVQGHTPWQAACLGVYLHGLAADHLACKQPFGYTASDVALALPQRIGTLITASDKEILCSPPKIS</sequence>
<comment type="function">
    <text evidence="18">Catalyzes the epimerization of the S- and R-forms of NAD(P)HX, a damaged form of NAD(P)H that is a result of enzymatic or heat-dependent hydration. This is a prerequisite for the S-specific NAD(P)H-hydrate dehydratase to allow the repair of both epimers of NAD(P)HX.</text>
</comment>
<evidence type="ECO:0000256" key="3">
    <source>
        <dbReference type="ARBA" id="ARBA00006001"/>
    </source>
</evidence>
<feature type="binding site" evidence="17">
    <location>
        <position position="344"/>
    </location>
    <ligand>
        <name>(6S)-NADPHX</name>
        <dbReference type="ChEBI" id="CHEBI:64076"/>
    </ligand>
</feature>
<comment type="similarity">
    <text evidence="17">Belongs to the NnrD/CARKD family.</text>
</comment>
<feature type="binding site" evidence="18">
    <location>
        <position position="174"/>
    </location>
    <ligand>
        <name>(6S)-NADPHX</name>
        <dbReference type="ChEBI" id="CHEBI:64076"/>
    </ligand>
</feature>
<evidence type="ECO:0000256" key="2">
    <source>
        <dbReference type="ARBA" id="ARBA00000909"/>
    </source>
</evidence>
<dbReference type="NCBIfam" id="TIGR00197">
    <property type="entry name" value="yjeF_nterm"/>
    <property type="match status" value="1"/>
</dbReference>
<dbReference type="EC" id="4.2.1.136" evidence="19"/>
<dbReference type="PROSITE" id="PS01050">
    <property type="entry name" value="YJEF_C_2"/>
    <property type="match status" value="1"/>
</dbReference>
<evidence type="ECO:0000256" key="1">
    <source>
        <dbReference type="ARBA" id="ARBA00000013"/>
    </source>
</evidence>
<keyword evidence="6 17" id="KW-0547">Nucleotide-binding</keyword>
<dbReference type="HAMAP" id="MF_01965">
    <property type="entry name" value="NADHX_dehydratase"/>
    <property type="match status" value="1"/>
</dbReference>
<evidence type="ECO:0000256" key="4">
    <source>
        <dbReference type="ARBA" id="ARBA00009524"/>
    </source>
</evidence>
<evidence type="ECO:0000256" key="12">
    <source>
        <dbReference type="ARBA" id="ARBA00023239"/>
    </source>
</evidence>
<dbReference type="CDD" id="cd01171">
    <property type="entry name" value="YXKO-related"/>
    <property type="match status" value="1"/>
</dbReference>
<keyword evidence="12 17" id="KW-0456">Lyase</keyword>
<dbReference type="InterPro" id="IPR030677">
    <property type="entry name" value="Nnr"/>
</dbReference>
<dbReference type="GO" id="GO:0046872">
    <property type="term" value="F:metal ion binding"/>
    <property type="evidence" value="ECO:0007669"/>
    <property type="project" value="UniProtKB-UniRule"/>
</dbReference>
<dbReference type="NCBIfam" id="TIGR00196">
    <property type="entry name" value="yjeF_cterm"/>
    <property type="match status" value="1"/>
</dbReference>
<protein>
    <recommendedName>
        <fullName evidence="19">Bifunctional NAD(P)H-hydrate repair enzyme</fullName>
    </recommendedName>
    <alternativeName>
        <fullName evidence="19">Nicotinamide nucleotide repair protein</fullName>
    </alternativeName>
    <domain>
        <recommendedName>
            <fullName evidence="19">ADP-dependent (S)-NAD(P)H-hydrate dehydratase</fullName>
            <ecNumber evidence="19">4.2.1.136</ecNumber>
        </recommendedName>
        <alternativeName>
            <fullName evidence="19">ADP-dependent NAD(P)HX dehydratase</fullName>
        </alternativeName>
    </domain>
    <domain>
        <recommendedName>
            <fullName evidence="19">NAD(P)H-hydrate epimerase</fullName>
            <ecNumber evidence="19">5.1.99.6</ecNumber>
        </recommendedName>
    </domain>
</protein>
<feature type="domain" description="YjeF C-terminal" evidence="20">
    <location>
        <begin position="239"/>
        <end position="525"/>
    </location>
</feature>
<dbReference type="KEGG" id="dog:HP555_13400"/>
<dbReference type="AlphaFoldDB" id="A0A7T6ARR4"/>
<comment type="function">
    <text evidence="14 19">Bifunctional enzyme that catalyzes the epimerization of the S- and R-forms of NAD(P)HX and the dehydration of the S-form of NAD(P)HX at the expense of ADP, which is converted to AMP. This allows the repair of both epimers of NAD(P)HX, a damaged form of NAD(P)H that is a result of enzymatic or heat-dependent hydration.</text>
</comment>
<dbReference type="PANTHER" id="PTHR12592">
    <property type="entry name" value="ATP-DEPENDENT (S)-NAD(P)H-HYDRATE DEHYDRATASE FAMILY MEMBER"/>
    <property type="match status" value="1"/>
</dbReference>
<evidence type="ECO:0000256" key="17">
    <source>
        <dbReference type="HAMAP-Rule" id="MF_01965"/>
    </source>
</evidence>
<comment type="catalytic activity">
    <reaction evidence="16 17 19">
        <text>(6S)-NADPHX + ADP = AMP + phosphate + NADPH + H(+)</text>
        <dbReference type="Rhea" id="RHEA:32235"/>
        <dbReference type="ChEBI" id="CHEBI:15378"/>
        <dbReference type="ChEBI" id="CHEBI:43474"/>
        <dbReference type="ChEBI" id="CHEBI:57783"/>
        <dbReference type="ChEBI" id="CHEBI:64076"/>
        <dbReference type="ChEBI" id="CHEBI:456215"/>
        <dbReference type="ChEBI" id="CHEBI:456216"/>
        <dbReference type="EC" id="4.2.1.136"/>
    </reaction>
</comment>
<feature type="binding site" evidence="18">
    <location>
        <position position="137"/>
    </location>
    <ligand>
        <name>K(+)</name>
        <dbReference type="ChEBI" id="CHEBI:29103"/>
    </ligand>
</feature>
<evidence type="ECO:0000259" key="21">
    <source>
        <dbReference type="PROSITE" id="PS51385"/>
    </source>
</evidence>
<evidence type="ECO:0000313" key="23">
    <source>
        <dbReference type="Proteomes" id="UP000596092"/>
    </source>
</evidence>
<comment type="catalytic activity">
    <reaction evidence="2 18 19">
        <text>(6R)-NADPHX = (6S)-NADPHX</text>
        <dbReference type="Rhea" id="RHEA:32227"/>
        <dbReference type="ChEBI" id="CHEBI:64076"/>
        <dbReference type="ChEBI" id="CHEBI:64077"/>
        <dbReference type="EC" id="5.1.99.6"/>
    </reaction>
</comment>
<dbReference type="GO" id="GO:0052855">
    <property type="term" value="F:ADP-dependent NAD(P)H-hydrate dehydratase activity"/>
    <property type="evidence" value="ECO:0007669"/>
    <property type="project" value="UniProtKB-UniRule"/>
</dbReference>
<dbReference type="GO" id="GO:0110051">
    <property type="term" value="P:metabolite repair"/>
    <property type="evidence" value="ECO:0007669"/>
    <property type="project" value="TreeGrafter"/>
</dbReference>
<dbReference type="EC" id="5.1.99.6" evidence="19"/>
<dbReference type="GO" id="GO:0005524">
    <property type="term" value="F:ATP binding"/>
    <property type="evidence" value="ECO:0007669"/>
    <property type="project" value="UniProtKB-UniRule"/>
</dbReference>
<name>A0A7T6ARR4_9BACT</name>
<dbReference type="InterPro" id="IPR000631">
    <property type="entry name" value="CARKD"/>
</dbReference>